<dbReference type="Proteomes" id="UP000310541">
    <property type="component" value="Unassembled WGS sequence"/>
</dbReference>
<dbReference type="RefSeq" id="WP_136946065.1">
    <property type="nucleotide sequence ID" value="NZ_SWFM01000001.1"/>
</dbReference>
<sequence>MNALLDTGNYRVEFDGEILKSTNLNTGKIFEEEYFMSIQPEDALNHDFNLLLNTWDLLDRISLKHMKKETKENIKLLEKHISLLVDIHMGRD</sequence>
<evidence type="ECO:0000313" key="2">
    <source>
        <dbReference type="Proteomes" id="UP000310541"/>
    </source>
</evidence>
<name>A0A4U1MNF6_9BACL</name>
<accession>A0A4U1MNF6</accession>
<protein>
    <submittedName>
        <fullName evidence="1">Uncharacterized protein</fullName>
    </submittedName>
</protein>
<dbReference type="EMBL" id="SWFM01000001">
    <property type="protein sequence ID" value="TKD72215.1"/>
    <property type="molecule type" value="Genomic_DNA"/>
</dbReference>
<reference evidence="1 2" key="1">
    <citation type="submission" date="2019-04" db="EMBL/GenBank/DDBJ databases">
        <title>Genome sequence of Bacillus hwajinpoensis strain Y2.</title>
        <authorList>
            <person name="Fair J.L."/>
            <person name="Maclea K.S."/>
        </authorList>
    </citation>
    <scope>NUCLEOTIDE SEQUENCE [LARGE SCALE GENOMIC DNA]</scope>
    <source>
        <strain evidence="1 2">Y2</strain>
    </source>
</reference>
<dbReference type="AlphaFoldDB" id="A0A4U1MNF6"/>
<organism evidence="1 2">
    <name type="scientific">Guptibacillus hwajinpoensis</name>
    <dbReference type="NCBI Taxonomy" id="208199"/>
    <lineage>
        <taxon>Bacteria</taxon>
        <taxon>Bacillati</taxon>
        <taxon>Bacillota</taxon>
        <taxon>Bacilli</taxon>
        <taxon>Bacillales</taxon>
        <taxon>Guptibacillaceae</taxon>
        <taxon>Guptibacillus</taxon>
    </lineage>
</organism>
<comment type="caution">
    <text evidence="1">The sequence shown here is derived from an EMBL/GenBank/DDBJ whole genome shotgun (WGS) entry which is preliminary data.</text>
</comment>
<evidence type="ECO:0000313" key="1">
    <source>
        <dbReference type="EMBL" id="TKD72215.1"/>
    </source>
</evidence>
<proteinExistence type="predicted"/>
<gene>
    <name evidence="1" type="ORF">FBF83_05315</name>
</gene>